<evidence type="ECO:0000256" key="1">
    <source>
        <dbReference type="SAM" id="MobiDB-lite"/>
    </source>
</evidence>
<evidence type="ECO:0000313" key="3">
    <source>
        <dbReference type="EMBL" id="GHG25819.1"/>
    </source>
</evidence>
<reference evidence="3" key="2">
    <citation type="submission" date="2020-09" db="EMBL/GenBank/DDBJ databases">
        <authorList>
            <person name="Sun Q."/>
            <person name="Ohkuma M."/>
        </authorList>
    </citation>
    <scope>NUCLEOTIDE SEQUENCE</scope>
    <source>
        <strain evidence="3">JCM 4122</strain>
    </source>
</reference>
<feature type="signal peptide" evidence="2">
    <location>
        <begin position="1"/>
        <end position="27"/>
    </location>
</feature>
<name>A0A919BWK4_STRFL</name>
<gene>
    <name evidence="3" type="ORF">GCM10017667_72500</name>
</gene>
<comment type="caution">
    <text evidence="3">The sequence shown here is derived from an EMBL/GenBank/DDBJ whole genome shotgun (WGS) entry which is preliminary data.</text>
</comment>
<dbReference type="Proteomes" id="UP000632849">
    <property type="component" value="Unassembled WGS sequence"/>
</dbReference>
<sequence length="79" mass="7645">MTIFHRRALAAAAVAATAVLASAGAAAADSVGNHLPGLGLLSQNFGNGTPQTAADQAPGSGDATDALPTHDALNNVTLP</sequence>
<evidence type="ECO:0000256" key="2">
    <source>
        <dbReference type="SAM" id="SignalP"/>
    </source>
</evidence>
<dbReference type="AlphaFoldDB" id="A0A919BWK4"/>
<feature type="compositionally biased region" description="Polar residues" evidence="1">
    <location>
        <begin position="42"/>
        <end position="54"/>
    </location>
</feature>
<dbReference type="RefSeq" id="WP_150233770.1">
    <property type="nucleotide sequence ID" value="NZ_BNBE01000004.1"/>
</dbReference>
<keyword evidence="2" id="KW-0732">Signal</keyword>
<accession>A0A919BWK4</accession>
<dbReference type="GeneID" id="95662346"/>
<dbReference type="EMBL" id="BNBE01000004">
    <property type="protein sequence ID" value="GHG25819.1"/>
    <property type="molecule type" value="Genomic_DNA"/>
</dbReference>
<protein>
    <recommendedName>
        <fullName evidence="5">Secreted protein</fullName>
    </recommendedName>
</protein>
<keyword evidence="4" id="KW-1185">Reference proteome</keyword>
<feature type="region of interest" description="Disordered" evidence="1">
    <location>
        <begin position="42"/>
        <end position="79"/>
    </location>
</feature>
<organism evidence="3 4">
    <name type="scientific">Streptomyces filamentosus</name>
    <name type="common">Streptomyces roseosporus</name>
    <dbReference type="NCBI Taxonomy" id="67294"/>
    <lineage>
        <taxon>Bacteria</taxon>
        <taxon>Bacillati</taxon>
        <taxon>Actinomycetota</taxon>
        <taxon>Actinomycetes</taxon>
        <taxon>Kitasatosporales</taxon>
        <taxon>Streptomycetaceae</taxon>
        <taxon>Streptomyces</taxon>
    </lineage>
</organism>
<reference evidence="3" key="1">
    <citation type="journal article" date="2014" name="Int. J. Syst. Evol. Microbiol.">
        <title>Complete genome sequence of Corynebacterium casei LMG S-19264T (=DSM 44701T), isolated from a smear-ripened cheese.</title>
        <authorList>
            <consortium name="US DOE Joint Genome Institute (JGI-PGF)"/>
            <person name="Walter F."/>
            <person name="Albersmeier A."/>
            <person name="Kalinowski J."/>
            <person name="Ruckert C."/>
        </authorList>
    </citation>
    <scope>NUCLEOTIDE SEQUENCE</scope>
    <source>
        <strain evidence="3">JCM 4122</strain>
    </source>
</reference>
<evidence type="ECO:0000313" key="4">
    <source>
        <dbReference type="Proteomes" id="UP000632849"/>
    </source>
</evidence>
<evidence type="ECO:0008006" key="5">
    <source>
        <dbReference type="Google" id="ProtNLM"/>
    </source>
</evidence>
<proteinExistence type="predicted"/>
<feature type="chain" id="PRO_5037069382" description="Secreted protein" evidence="2">
    <location>
        <begin position="28"/>
        <end position="79"/>
    </location>
</feature>